<reference evidence="2" key="2">
    <citation type="submission" date="2019-10" db="EMBL/GenBank/DDBJ databases">
        <authorList>
            <consortium name="NCBI Genome Project"/>
        </authorList>
    </citation>
    <scope>NUCLEOTIDE SEQUENCE</scope>
    <source>
        <strain evidence="2">NI907</strain>
    </source>
</reference>
<keyword evidence="1" id="KW-1185">Reference proteome</keyword>
<dbReference type="Proteomes" id="UP000515153">
    <property type="component" value="Unplaced"/>
</dbReference>
<dbReference type="RefSeq" id="XP_030980835.1">
    <property type="nucleotide sequence ID" value="XM_031126861.1"/>
</dbReference>
<accession>A0A6P8B100</accession>
<sequence>MSLPPVRPPLRCLPSLSCPAESCPALFGLTFCAVIRQTQTGGSRKIFDPLAQEIPPRRKYCSCSSCSPTTRFSKQGNFARIQDSLTLLLHAREIFNTLLLISFFVSQALYCHTHLAT</sequence>
<reference evidence="2" key="1">
    <citation type="journal article" date="2019" name="Mol. Biol. Evol.">
        <title>Blast fungal genomes show frequent chromosomal changes, gene gains and losses, and effector gene turnover.</title>
        <authorList>
            <person name="Gomez Luciano L.B."/>
            <person name="Jason Tsai I."/>
            <person name="Chuma I."/>
            <person name="Tosa Y."/>
            <person name="Chen Y.H."/>
            <person name="Li J.Y."/>
            <person name="Li M.Y."/>
            <person name="Jade Lu M.Y."/>
            <person name="Nakayashiki H."/>
            <person name="Li W.H."/>
        </authorList>
    </citation>
    <scope>NUCLEOTIDE SEQUENCE</scope>
    <source>
        <strain evidence="2">NI907</strain>
    </source>
</reference>
<evidence type="ECO:0000313" key="1">
    <source>
        <dbReference type="Proteomes" id="UP000515153"/>
    </source>
</evidence>
<protein>
    <submittedName>
        <fullName evidence="2">Uncharacterized protein</fullName>
    </submittedName>
</protein>
<gene>
    <name evidence="2" type="ORF">PgNI_06841</name>
</gene>
<reference evidence="2" key="3">
    <citation type="submission" date="2025-08" db="UniProtKB">
        <authorList>
            <consortium name="RefSeq"/>
        </authorList>
    </citation>
    <scope>IDENTIFICATION</scope>
    <source>
        <strain evidence="2">NI907</strain>
    </source>
</reference>
<dbReference type="AlphaFoldDB" id="A0A6P8B100"/>
<name>A0A6P8B100_PYRGI</name>
<proteinExistence type="predicted"/>
<organism evidence="1 2">
    <name type="scientific">Pyricularia grisea</name>
    <name type="common">Crabgrass-specific blast fungus</name>
    <name type="synonym">Magnaporthe grisea</name>
    <dbReference type="NCBI Taxonomy" id="148305"/>
    <lineage>
        <taxon>Eukaryota</taxon>
        <taxon>Fungi</taxon>
        <taxon>Dikarya</taxon>
        <taxon>Ascomycota</taxon>
        <taxon>Pezizomycotina</taxon>
        <taxon>Sordariomycetes</taxon>
        <taxon>Sordariomycetidae</taxon>
        <taxon>Magnaporthales</taxon>
        <taxon>Pyriculariaceae</taxon>
        <taxon>Pyricularia</taxon>
    </lineage>
</organism>
<dbReference type="GeneID" id="41961770"/>
<evidence type="ECO:0000313" key="2">
    <source>
        <dbReference type="RefSeq" id="XP_030980835.1"/>
    </source>
</evidence>
<dbReference type="KEGG" id="pgri:PgNI_06841"/>